<dbReference type="GO" id="GO:0005829">
    <property type="term" value="C:cytosol"/>
    <property type="evidence" value="ECO:0007669"/>
    <property type="project" value="TreeGrafter"/>
</dbReference>
<evidence type="ECO:0000313" key="12">
    <source>
        <dbReference type="EMBL" id="OHA63808.1"/>
    </source>
</evidence>
<dbReference type="UniPathway" id="UPA00193"/>
<evidence type="ECO:0000256" key="6">
    <source>
        <dbReference type="ARBA" id="ARBA00023002"/>
    </source>
</evidence>
<dbReference type="AlphaFoldDB" id="A0A1G2QTQ4"/>
<dbReference type="GO" id="GO:0004488">
    <property type="term" value="F:methylenetetrahydrofolate dehydrogenase (NADP+) activity"/>
    <property type="evidence" value="ECO:0007669"/>
    <property type="project" value="UniProtKB-UniRule"/>
</dbReference>
<dbReference type="SUPFAM" id="SSF51735">
    <property type="entry name" value="NAD(P)-binding Rossmann-fold domains"/>
    <property type="match status" value="1"/>
</dbReference>
<dbReference type="EC" id="1.5.1.5" evidence="9"/>
<keyword evidence="5 9" id="KW-0521">NADP</keyword>
<comment type="caution">
    <text evidence="9">Lacks conserved residue(s) required for the propagation of feature annotation.</text>
</comment>
<comment type="similarity">
    <text evidence="9">Belongs to the tetrahydrofolate dehydrogenase/cyclohydrolase family.</text>
</comment>
<keyword evidence="8 9" id="KW-0511">Multifunctional enzyme</keyword>
<dbReference type="SUPFAM" id="SSF53223">
    <property type="entry name" value="Aminoacid dehydrogenase-like, N-terminal domain"/>
    <property type="match status" value="1"/>
</dbReference>
<evidence type="ECO:0000256" key="2">
    <source>
        <dbReference type="ARBA" id="ARBA00022563"/>
    </source>
</evidence>
<dbReference type="InterPro" id="IPR036291">
    <property type="entry name" value="NAD(P)-bd_dom_sf"/>
</dbReference>
<evidence type="ECO:0000256" key="7">
    <source>
        <dbReference type="ARBA" id="ARBA00023167"/>
    </source>
</evidence>
<dbReference type="GO" id="GO:0009086">
    <property type="term" value="P:methionine biosynthetic process"/>
    <property type="evidence" value="ECO:0007669"/>
    <property type="project" value="UniProtKB-KW"/>
</dbReference>
<keyword evidence="6 9" id="KW-0560">Oxidoreductase</keyword>
<sequence>MAKLLYGDKIAEEVLEELAKQKSKRRLKLAVFQVGESAVSAQYIAEKGKAAERVGVQFELVSFPKGTSQKKVREAVQEAGKSSRVSGIVVQLPLPVKFNTQEILDAIPLEKDVDVLSSRAFGLFALGKLPILPPTAHAIMLLLEYYNIAWQGKHIVVVGAGRLVGLPAILSLVMNKATFTSVNEKTKSLAAFTRQADILISGVGKPKLIKSSMLKKEVVVVDAGTSLDRGTTTGDVDFNSAVEKVRAITPVPGGVGPLTIACLLSNLFAVEKTLL</sequence>
<feature type="binding site" evidence="9">
    <location>
        <position position="225"/>
    </location>
    <ligand>
        <name>NADP(+)</name>
        <dbReference type="ChEBI" id="CHEBI:58349"/>
    </ligand>
</feature>
<dbReference type="PANTHER" id="PTHR48099">
    <property type="entry name" value="C-1-TETRAHYDROFOLATE SYNTHASE, CYTOPLASMIC-RELATED"/>
    <property type="match status" value="1"/>
</dbReference>
<dbReference type="GO" id="GO:0035999">
    <property type="term" value="P:tetrahydrofolate interconversion"/>
    <property type="evidence" value="ECO:0007669"/>
    <property type="project" value="UniProtKB-UniRule"/>
</dbReference>
<dbReference type="GO" id="GO:0000105">
    <property type="term" value="P:L-histidine biosynthetic process"/>
    <property type="evidence" value="ECO:0007669"/>
    <property type="project" value="UniProtKB-KW"/>
</dbReference>
<keyword evidence="3 9" id="KW-0658">Purine biosynthesis</keyword>
<comment type="caution">
    <text evidence="12">The sequence shown here is derived from an EMBL/GenBank/DDBJ whole genome shotgun (WGS) entry which is preliminary data.</text>
</comment>
<evidence type="ECO:0000256" key="5">
    <source>
        <dbReference type="ARBA" id="ARBA00022857"/>
    </source>
</evidence>
<evidence type="ECO:0000256" key="9">
    <source>
        <dbReference type="HAMAP-Rule" id="MF_01576"/>
    </source>
</evidence>
<keyword evidence="9" id="KW-0368">Histidine biosynthesis</keyword>
<dbReference type="Proteomes" id="UP000178170">
    <property type="component" value="Unassembled WGS sequence"/>
</dbReference>
<comment type="catalytic activity">
    <reaction evidence="9">
        <text>(6R)-5,10-methylene-5,6,7,8-tetrahydrofolate + NADP(+) = (6R)-5,10-methenyltetrahydrofolate + NADPH</text>
        <dbReference type="Rhea" id="RHEA:22812"/>
        <dbReference type="ChEBI" id="CHEBI:15636"/>
        <dbReference type="ChEBI" id="CHEBI:57455"/>
        <dbReference type="ChEBI" id="CHEBI:57783"/>
        <dbReference type="ChEBI" id="CHEBI:58349"/>
        <dbReference type="EC" id="1.5.1.5"/>
    </reaction>
</comment>
<dbReference type="CDD" id="cd01080">
    <property type="entry name" value="NAD_bind_m-THF_DH_Cyclohyd"/>
    <property type="match status" value="1"/>
</dbReference>
<dbReference type="Pfam" id="PF02882">
    <property type="entry name" value="THF_DHG_CYH_C"/>
    <property type="match status" value="1"/>
</dbReference>
<comment type="subunit">
    <text evidence="9">Homodimer.</text>
</comment>
<dbReference type="InterPro" id="IPR020631">
    <property type="entry name" value="THF_DH/CycHdrlase_NAD-bd_dom"/>
</dbReference>
<dbReference type="InterPro" id="IPR046346">
    <property type="entry name" value="Aminoacid_DH-like_N_sf"/>
</dbReference>
<evidence type="ECO:0000256" key="4">
    <source>
        <dbReference type="ARBA" id="ARBA00022801"/>
    </source>
</evidence>
<dbReference type="Pfam" id="PF00763">
    <property type="entry name" value="THF_DHG_CYH"/>
    <property type="match status" value="1"/>
</dbReference>
<dbReference type="PANTHER" id="PTHR48099:SF5">
    <property type="entry name" value="C-1-TETRAHYDROFOLATE SYNTHASE, CYTOPLASMIC"/>
    <property type="match status" value="1"/>
</dbReference>
<evidence type="ECO:0000256" key="3">
    <source>
        <dbReference type="ARBA" id="ARBA00022755"/>
    </source>
</evidence>
<reference evidence="12 13" key="1">
    <citation type="journal article" date="2016" name="Nat. Commun.">
        <title>Thousands of microbial genomes shed light on interconnected biogeochemical processes in an aquifer system.</title>
        <authorList>
            <person name="Anantharaman K."/>
            <person name="Brown C.T."/>
            <person name="Hug L.A."/>
            <person name="Sharon I."/>
            <person name="Castelle C.J."/>
            <person name="Probst A.J."/>
            <person name="Thomas B.C."/>
            <person name="Singh A."/>
            <person name="Wilkins M.J."/>
            <person name="Karaoz U."/>
            <person name="Brodie E.L."/>
            <person name="Williams K.H."/>
            <person name="Hubbard S.S."/>
            <person name="Banfield J.F."/>
        </authorList>
    </citation>
    <scope>NUCLEOTIDE SEQUENCE [LARGE SCALE GENOMIC DNA]</scope>
</reference>
<feature type="domain" description="Tetrahydrofolate dehydrogenase/cyclohydrolase NAD(P)-binding" evidence="11">
    <location>
        <begin position="133"/>
        <end position="271"/>
    </location>
</feature>
<name>A0A1G2QTQ4_9BACT</name>
<dbReference type="PRINTS" id="PR00085">
    <property type="entry name" value="THFDHDRGNASE"/>
</dbReference>
<dbReference type="EMBL" id="MHTS01000026">
    <property type="protein sequence ID" value="OHA63808.1"/>
    <property type="molecule type" value="Genomic_DNA"/>
</dbReference>
<keyword evidence="9" id="KW-0028">Amino-acid biosynthesis</keyword>
<keyword evidence="4 9" id="KW-0378">Hydrolase</keyword>
<comment type="function">
    <text evidence="9">Catalyzes the oxidation of 5,10-methylenetetrahydrofolate to 5,10-methenyltetrahydrofolate and then the hydrolysis of 5,10-methenyltetrahydrofolate to 10-formyltetrahydrofolate.</text>
</comment>
<dbReference type="Gene3D" id="3.40.50.10860">
    <property type="entry name" value="Leucine Dehydrogenase, chain A, domain 1"/>
    <property type="match status" value="1"/>
</dbReference>
<dbReference type="GO" id="GO:0006164">
    <property type="term" value="P:purine nucleotide biosynthetic process"/>
    <property type="evidence" value="ECO:0007669"/>
    <property type="project" value="UniProtKB-KW"/>
</dbReference>
<dbReference type="HAMAP" id="MF_01576">
    <property type="entry name" value="THF_DHG_CYH"/>
    <property type="match status" value="1"/>
</dbReference>
<dbReference type="GO" id="GO:0004477">
    <property type="term" value="F:methenyltetrahydrofolate cyclohydrolase activity"/>
    <property type="evidence" value="ECO:0007669"/>
    <property type="project" value="UniProtKB-UniRule"/>
</dbReference>
<comment type="pathway">
    <text evidence="1 9">One-carbon metabolism; tetrahydrofolate interconversion.</text>
</comment>
<dbReference type="Gene3D" id="3.40.50.720">
    <property type="entry name" value="NAD(P)-binding Rossmann-like Domain"/>
    <property type="match status" value="1"/>
</dbReference>
<feature type="binding site" evidence="9">
    <location>
        <begin position="159"/>
        <end position="161"/>
    </location>
    <ligand>
        <name>NADP(+)</name>
        <dbReference type="ChEBI" id="CHEBI:58349"/>
    </ligand>
</feature>
<keyword evidence="2 9" id="KW-0554">One-carbon metabolism</keyword>
<dbReference type="InterPro" id="IPR000672">
    <property type="entry name" value="THF_DH/CycHdrlase"/>
</dbReference>
<organism evidence="12 13">
    <name type="scientific">Candidatus Wildermuthbacteria bacterium RIFCSPHIGHO2_01_FULL_48_27b</name>
    <dbReference type="NCBI Taxonomy" id="1802447"/>
    <lineage>
        <taxon>Bacteria</taxon>
        <taxon>Candidatus Wildermuthiibacteriota</taxon>
    </lineage>
</organism>
<dbReference type="EC" id="3.5.4.9" evidence="9"/>
<evidence type="ECO:0000256" key="8">
    <source>
        <dbReference type="ARBA" id="ARBA00023268"/>
    </source>
</evidence>
<evidence type="ECO:0000313" key="13">
    <source>
        <dbReference type="Proteomes" id="UP000178170"/>
    </source>
</evidence>
<evidence type="ECO:0000256" key="1">
    <source>
        <dbReference type="ARBA" id="ARBA00004777"/>
    </source>
</evidence>
<evidence type="ECO:0000259" key="10">
    <source>
        <dbReference type="Pfam" id="PF00763"/>
    </source>
</evidence>
<evidence type="ECO:0000259" key="11">
    <source>
        <dbReference type="Pfam" id="PF02882"/>
    </source>
</evidence>
<accession>A0A1G2QTQ4</accession>
<dbReference type="InterPro" id="IPR020630">
    <property type="entry name" value="THF_DH/CycHdrlase_cat_dom"/>
</dbReference>
<comment type="catalytic activity">
    <reaction evidence="9">
        <text>(6R)-5,10-methenyltetrahydrofolate + H2O = (6R)-10-formyltetrahydrofolate + H(+)</text>
        <dbReference type="Rhea" id="RHEA:23700"/>
        <dbReference type="ChEBI" id="CHEBI:15377"/>
        <dbReference type="ChEBI" id="CHEBI:15378"/>
        <dbReference type="ChEBI" id="CHEBI:57455"/>
        <dbReference type="ChEBI" id="CHEBI:195366"/>
        <dbReference type="EC" id="3.5.4.9"/>
    </reaction>
</comment>
<proteinExistence type="inferred from homology"/>
<protein>
    <recommendedName>
        <fullName evidence="9">Bifunctional protein FolD</fullName>
    </recommendedName>
    <domain>
        <recommendedName>
            <fullName evidence="9">Methylenetetrahydrofolate dehydrogenase</fullName>
            <ecNumber evidence="9">1.5.1.5</ecNumber>
        </recommendedName>
    </domain>
    <domain>
        <recommendedName>
            <fullName evidence="9">Methenyltetrahydrofolate cyclohydrolase</fullName>
            <ecNumber evidence="9">3.5.4.9</ecNumber>
        </recommendedName>
    </domain>
</protein>
<keyword evidence="7 9" id="KW-0486">Methionine biosynthesis</keyword>
<gene>
    <name evidence="9" type="primary">folD</name>
    <name evidence="12" type="ORF">A2843_01420</name>
</gene>
<feature type="domain" description="Tetrahydrofolate dehydrogenase/cyclohydrolase catalytic" evidence="10">
    <location>
        <begin position="7"/>
        <end position="114"/>
    </location>
</feature>